<dbReference type="EMBL" id="UINC01129297">
    <property type="protein sequence ID" value="SVD09583.1"/>
    <property type="molecule type" value="Genomic_DNA"/>
</dbReference>
<protein>
    <submittedName>
        <fullName evidence="2">Uncharacterized protein</fullName>
    </submittedName>
</protein>
<dbReference type="AlphaFoldDB" id="A0A382SIB7"/>
<evidence type="ECO:0000256" key="1">
    <source>
        <dbReference type="SAM" id="MobiDB-lite"/>
    </source>
</evidence>
<organism evidence="2">
    <name type="scientific">marine metagenome</name>
    <dbReference type="NCBI Taxonomy" id="408172"/>
    <lineage>
        <taxon>unclassified sequences</taxon>
        <taxon>metagenomes</taxon>
        <taxon>ecological metagenomes</taxon>
    </lineage>
</organism>
<feature type="region of interest" description="Disordered" evidence="1">
    <location>
        <begin position="22"/>
        <end position="46"/>
    </location>
</feature>
<reference evidence="2" key="1">
    <citation type="submission" date="2018-05" db="EMBL/GenBank/DDBJ databases">
        <authorList>
            <person name="Lanie J.A."/>
            <person name="Ng W.-L."/>
            <person name="Kazmierczak K.M."/>
            <person name="Andrzejewski T.M."/>
            <person name="Davidsen T.M."/>
            <person name="Wayne K.J."/>
            <person name="Tettelin H."/>
            <person name="Glass J.I."/>
            <person name="Rusch D."/>
            <person name="Podicherti R."/>
            <person name="Tsui H.-C.T."/>
            <person name="Winkler M.E."/>
        </authorList>
    </citation>
    <scope>NUCLEOTIDE SEQUENCE</scope>
</reference>
<sequence length="46" mass="4858">MRFVSVLLLFLVACSTPAVLPGGDRPDGELAITRHTSSTTGDDKDP</sequence>
<accession>A0A382SIB7</accession>
<gene>
    <name evidence="2" type="ORF">METZ01_LOCUS362437</name>
</gene>
<feature type="non-terminal residue" evidence="2">
    <location>
        <position position="46"/>
    </location>
</feature>
<evidence type="ECO:0000313" key="2">
    <source>
        <dbReference type="EMBL" id="SVD09583.1"/>
    </source>
</evidence>
<name>A0A382SIB7_9ZZZZ</name>
<proteinExistence type="predicted"/>